<name>A0ABQ8QWM7_FUSEQ</name>
<proteinExistence type="predicted"/>
<evidence type="ECO:0000313" key="2">
    <source>
        <dbReference type="Proteomes" id="UP001152024"/>
    </source>
</evidence>
<accession>A0ABQ8QWM7</accession>
<gene>
    <name evidence="1" type="ORF">NW768_011830</name>
</gene>
<protein>
    <recommendedName>
        <fullName evidence="3">WSC domain-containing protein</fullName>
    </recommendedName>
</protein>
<keyword evidence="2" id="KW-1185">Reference proteome</keyword>
<reference evidence="1" key="1">
    <citation type="submission" date="2022-09" db="EMBL/GenBank/DDBJ databases">
        <title>Fusarium specimens isolated from Avocado Roots.</title>
        <authorList>
            <person name="Stajich J."/>
            <person name="Roper C."/>
            <person name="Heimlech-Rivalta G."/>
        </authorList>
    </citation>
    <scope>NUCLEOTIDE SEQUENCE</scope>
    <source>
        <strain evidence="1">CF00095</strain>
    </source>
</reference>
<dbReference type="EMBL" id="JAOQBH010000033">
    <property type="protein sequence ID" value="KAJ4111476.1"/>
    <property type="molecule type" value="Genomic_DNA"/>
</dbReference>
<sequence>MHQLPPRSFKASAYAAWGCYAWLSAHGSYYKGKPVDFTPILPIPGSSNSTCPYDWPVYLEPEYSDHSFMEWCRLWTIAQEIQVVYGRDVETPLQDVVPFAFVESKYQKLLTWADNLNQGIKRQDQKFPHVSVIQFYNFMINGAVLHIMDVALHNRDTLGWRLNVALGKAWIREIYVRYAVAGKLAQACMAIGLDTGNTSSEEAREFMEDLELRGRHHNLADVAASCIVDFGVAMSSHNDVCKANDPNSQAFQKNKANGSAFCSTYIRSTITSTVTPVGTKTAFVTKSLKTTTTAVNTVRTTVSTVTIVTKIGGTVSTVVTKTDTAFITDYQTATSTYLSTTTPSDTYTIHRMGTITQQVTQTTTKAAETTVTKVVDTATTTFVPASIVYTGGSTTVLTTRYTATTVSASVVYIPDAVVHCAVVGNTHDIAVNGRGGSLSFGECKEFCNGWRYFGLTSIGCWCFVSHIEENVVVDKSSPTTFWDLACDSANPPNNRHKRAVQTVSVPSYLPNKTPSAVSSACSCLITKPGAALTTKVTAKSSKTVTTTKTQEVVSTVTSQLTTVSTTTLTGTYTREITTTITNSQWVRKTNRLAATTTEVKTHIITNFDHLVYVYKTQFVTATNFNFVTTTSTRTIPNIRYNTVVVTRTQPTTLTRDVYTSSQTVVSTRTVLTGASTITGGTTTLYGTISRF</sequence>
<comment type="caution">
    <text evidence="1">The sequence shown here is derived from an EMBL/GenBank/DDBJ whole genome shotgun (WGS) entry which is preliminary data.</text>
</comment>
<dbReference type="Proteomes" id="UP001152024">
    <property type="component" value="Unassembled WGS sequence"/>
</dbReference>
<evidence type="ECO:0008006" key="3">
    <source>
        <dbReference type="Google" id="ProtNLM"/>
    </source>
</evidence>
<evidence type="ECO:0000313" key="1">
    <source>
        <dbReference type="EMBL" id="KAJ4111476.1"/>
    </source>
</evidence>
<organism evidence="1 2">
    <name type="scientific">Fusarium equiseti</name>
    <name type="common">Fusarium scirpi</name>
    <dbReference type="NCBI Taxonomy" id="61235"/>
    <lineage>
        <taxon>Eukaryota</taxon>
        <taxon>Fungi</taxon>
        <taxon>Dikarya</taxon>
        <taxon>Ascomycota</taxon>
        <taxon>Pezizomycotina</taxon>
        <taxon>Sordariomycetes</taxon>
        <taxon>Hypocreomycetidae</taxon>
        <taxon>Hypocreales</taxon>
        <taxon>Nectriaceae</taxon>
        <taxon>Fusarium</taxon>
        <taxon>Fusarium incarnatum-equiseti species complex</taxon>
    </lineage>
</organism>